<evidence type="ECO:0000313" key="3">
    <source>
        <dbReference type="Proteomes" id="UP000003786"/>
    </source>
</evidence>
<name>J7M821_THEOR</name>
<organism evidence="2 3">
    <name type="scientific">Theileria orientalis strain Shintoku</name>
    <dbReference type="NCBI Taxonomy" id="869250"/>
    <lineage>
        <taxon>Eukaryota</taxon>
        <taxon>Sar</taxon>
        <taxon>Alveolata</taxon>
        <taxon>Apicomplexa</taxon>
        <taxon>Aconoidasida</taxon>
        <taxon>Piroplasmida</taxon>
        <taxon>Theileriidae</taxon>
        <taxon>Theileria</taxon>
    </lineage>
</organism>
<protein>
    <submittedName>
        <fullName evidence="2">Uncharacterized protein</fullName>
    </submittedName>
</protein>
<dbReference type="GeneID" id="20714000"/>
<feature type="region of interest" description="Disordered" evidence="1">
    <location>
        <begin position="139"/>
        <end position="160"/>
    </location>
</feature>
<dbReference type="eggNOG" id="ENOG502TN33">
    <property type="taxonomic scope" value="Eukaryota"/>
</dbReference>
<feature type="compositionally biased region" description="Basic and acidic residues" evidence="1">
    <location>
        <begin position="503"/>
        <end position="520"/>
    </location>
</feature>
<dbReference type="OrthoDB" id="361837at2759"/>
<reference evidence="2 3" key="1">
    <citation type="journal article" date="2012" name="MBio">
        <title>Comparative genome analysis of three eukaryotic parasites with differing abilities to transform leukocytes reveals key mediators of Theileria-induced leukocyte transformation.</title>
        <authorList>
            <person name="Hayashida K."/>
            <person name="Hara Y."/>
            <person name="Abe T."/>
            <person name="Yamasaki C."/>
            <person name="Toyoda A."/>
            <person name="Kosuge T."/>
            <person name="Suzuki Y."/>
            <person name="Sato Y."/>
            <person name="Kawashima S."/>
            <person name="Katayama T."/>
            <person name="Wakaguri H."/>
            <person name="Inoue N."/>
            <person name="Homma K."/>
            <person name="Tada-Umezaki M."/>
            <person name="Yagi Y."/>
            <person name="Fujii Y."/>
            <person name="Habara T."/>
            <person name="Kanehisa M."/>
            <person name="Watanabe H."/>
            <person name="Ito K."/>
            <person name="Gojobori T."/>
            <person name="Sugawara H."/>
            <person name="Imanishi T."/>
            <person name="Weir W."/>
            <person name="Gardner M."/>
            <person name="Pain A."/>
            <person name="Shiels B."/>
            <person name="Hattori M."/>
            <person name="Nene V."/>
            <person name="Sugimoto C."/>
        </authorList>
    </citation>
    <scope>NUCLEOTIDE SEQUENCE [LARGE SCALE GENOMIC DNA]</scope>
    <source>
        <strain evidence="2 3">Shintoku</strain>
    </source>
</reference>
<gene>
    <name evidence="2" type="ORF">TOT_010001201</name>
</gene>
<dbReference type="RefSeq" id="XP_009688859.1">
    <property type="nucleotide sequence ID" value="XM_009690564.1"/>
</dbReference>
<feature type="region of interest" description="Disordered" evidence="1">
    <location>
        <begin position="490"/>
        <end position="520"/>
    </location>
</feature>
<evidence type="ECO:0000313" key="2">
    <source>
        <dbReference type="EMBL" id="BAM38558.1"/>
    </source>
</evidence>
<sequence>MLQCIHKFVKVYIYLIVICNKCSILYRIRNVKTETLKTRLRPHDYSNLERKIVDSTSYNETGRDVRQGSVKEDDGKRPLYNKHPRFCWGNYEIFNVDVINDKGWEREGSGKKLISYIDLLTKCTFKIEEFGKCTITNREEKKEEDQEKRDGEELGKKESANELDKRFTDKSLSKLKKMFGKKDSEKDRGFMEQLKREPIKTYKVEELVENTEVASVSREDLEKFVENTVLGEATPTSKDGVEAVNWEYVPSSKLVRIGIFLKEMSKRMYLTFKLHPGTKPLVIDNGVLKVERNGKSTANIGRDASYSSRALVKVKSVEEDAVNQAVKRDRLHHKRKVISVSGNSRSRFNRIFGLIQALASNLGTSAPSKGESKASEAKVAFDTESPLEFATISVRVNSQQKFLVPLLTYVDMADGRAYLCNCNVPIEATTSRVWPLRNGTYAEYNMRFVPECYRNAAFFSNADVEFRPEDILKVLSSHLEFKKLFEKDVSQGSQGGPEAVEQSELREPMDEKGSGRGKGEDYSVYHVNGANKIIYKPCEGAILINLLV</sequence>
<dbReference type="Proteomes" id="UP000003786">
    <property type="component" value="Chromosome 1"/>
</dbReference>
<dbReference type="VEuPathDB" id="PiroplasmaDB:TOT_010001201"/>
<evidence type="ECO:0000256" key="1">
    <source>
        <dbReference type="SAM" id="MobiDB-lite"/>
    </source>
</evidence>
<keyword evidence="3" id="KW-1185">Reference proteome</keyword>
<dbReference type="AlphaFoldDB" id="J7M821"/>
<accession>J7M821</accession>
<dbReference type="EMBL" id="AP011946">
    <property type="protein sequence ID" value="BAM38558.1"/>
    <property type="molecule type" value="Genomic_DNA"/>
</dbReference>
<proteinExistence type="predicted"/>
<dbReference type="KEGG" id="tot:TOT_010001201"/>
<dbReference type="OMA" id="VHITITL"/>